<dbReference type="Proteomes" id="UP001236657">
    <property type="component" value="Chromosome"/>
</dbReference>
<organism evidence="1 2">
    <name type="scientific">Thiothrix lacustris</name>
    <dbReference type="NCBI Taxonomy" id="525917"/>
    <lineage>
        <taxon>Bacteria</taxon>
        <taxon>Pseudomonadati</taxon>
        <taxon>Pseudomonadota</taxon>
        <taxon>Gammaproteobacteria</taxon>
        <taxon>Thiotrichales</taxon>
        <taxon>Thiotrichaceae</taxon>
        <taxon>Thiothrix</taxon>
    </lineage>
</organism>
<dbReference type="InterPro" id="IPR010985">
    <property type="entry name" value="Ribbon_hlx_hlx"/>
</dbReference>
<gene>
    <name evidence="1" type="ORF">RCF98_00145</name>
</gene>
<dbReference type="InterPro" id="IPR008651">
    <property type="entry name" value="Uncharacterised_HicB"/>
</dbReference>
<dbReference type="InterPro" id="IPR038296">
    <property type="entry name" value="ParD_sf"/>
</dbReference>
<evidence type="ECO:0000313" key="2">
    <source>
        <dbReference type="Proteomes" id="UP001236657"/>
    </source>
</evidence>
<keyword evidence="2" id="KW-1185">Reference proteome</keyword>
<reference evidence="1 2" key="1">
    <citation type="submission" date="2023-08" db="EMBL/GenBank/DDBJ databases">
        <title>New molecular markers tilS and rpoB for phylogenetic and monitoring studies of the genus Thiothrix biodiversity.</title>
        <authorList>
            <person name="Ravin N.V."/>
            <person name="Smolyakov D."/>
            <person name="Markov N.D."/>
            <person name="Beletsky A.V."/>
            <person name="Mardanov A.V."/>
            <person name="Rudenko T.S."/>
            <person name="Grabovich M.Y."/>
        </authorList>
    </citation>
    <scope>NUCLEOTIDE SEQUENCE [LARGE SCALE GENOMIC DNA]</scope>
    <source>
        <strain evidence="1 2">MK1</strain>
    </source>
</reference>
<sequence length="71" mass="8056">MSAITLRLPDDNHQRLKTLAEMRGMSINQLLNEMTTLLLADFDAETRFRLRAARGRGKTERGLALLRKAMG</sequence>
<dbReference type="EMBL" id="CP133218">
    <property type="protein sequence ID" value="WML90779.1"/>
    <property type="molecule type" value="Genomic_DNA"/>
</dbReference>
<evidence type="ECO:0000313" key="1">
    <source>
        <dbReference type="EMBL" id="WML90779.1"/>
    </source>
</evidence>
<name>A0ABY9MQ69_9GAMM</name>
<protein>
    <submittedName>
        <fullName evidence="1">Toxin-antitoxin system HicB family antitoxin</fullName>
    </submittedName>
</protein>
<dbReference type="Gene3D" id="6.10.180.10">
    <property type="entry name" value="Antitoxin ParD"/>
    <property type="match status" value="1"/>
</dbReference>
<dbReference type="SUPFAM" id="SSF47598">
    <property type="entry name" value="Ribbon-helix-helix"/>
    <property type="match status" value="1"/>
</dbReference>
<dbReference type="Pfam" id="PF05534">
    <property type="entry name" value="HicB"/>
    <property type="match status" value="1"/>
</dbReference>
<proteinExistence type="predicted"/>
<accession>A0ABY9MQ69</accession>
<dbReference type="RefSeq" id="WP_028489874.1">
    <property type="nucleotide sequence ID" value="NZ_CP133218.1"/>
</dbReference>